<dbReference type="AlphaFoldDB" id="A0A7R9ZHQ8"/>
<protein>
    <recommendedName>
        <fullName evidence="2">Peroxiredoxin-like 2 activated in M-CSF stimulated monocytes</fullName>
    </recommendedName>
</protein>
<evidence type="ECO:0008006" key="2">
    <source>
        <dbReference type="Google" id="ProtNLM"/>
    </source>
</evidence>
<sequence>MDDEGIAGPIFVSIGDKEKLNKFLDLNPYISRDMAFVDDMKSFDAYKAVGFGSFTEADKEEIKGVKLPVPDLGGFGGWWNYLTNVMNISPVPDDMKMGEFPEGVLRLGGTFVVDGRNVIYQWNDKLPGDHPMPEEVLSVTKASVTE</sequence>
<evidence type="ECO:0000313" key="1">
    <source>
        <dbReference type="EMBL" id="CAD8326009.1"/>
    </source>
</evidence>
<name>A0A7R9ZHQ8_9STRA</name>
<reference evidence="1" key="1">
    <citation type="submission" date="2021-01" db="EMBL/GenBank/DDBJ databases">
        <authorList>
            <person name="Corre E."/>
            <person name="Pelletier E."/>
            <person name="Niang G."/>
            <person name="Scheremetjew M."/>
            <person name="Finn R."/>
            <person name="Kale V."/>
            <person name="Holt S."/>
            <person name="Cochrane G."/>
            <person name="Meng A."/>
            <person name="Brown T."/>
            <person name="Cohen L."/>
        </authorList>
    </citation>
    <scope>NUCLEOTIDE SEQUENCE</scope>
    <source>
        <strain evidence="1">CCMP147</strain>
    </source>
</reference>
<gene>
    <name evidence="1" type="ORF">TDUB1175_LOCUS24429</name>
</gene>
<dbReference type="EMBL" id="HBED01048460">
    <property type="protein sequence ID" value="CAD8326009.1"/>
    <property type="molecule type" value="Transcribed_RNA"/>
</dbReference>
<accession>A0A7R9ZHQ8</accession>
<organism evidence="1">
    <name type="scientific">Pseudictyota dubia</name>
    <dbReference type="NCBI Taxonomy" id="2749911"/>
    <lineage>
        <taxon>Eukaryota</taxon>
        <taxon>Sar</taxon>
        <taxon>Stramenopiles</taxon>
        <taxon>Ochrophyta</taxon>
        <taxon>Bacillariophyta</taxon>
        <taxon>Mediophyceae</taxon>
        <taxon>Biddulphiophycidae</taxon>
        <taxon>Eupodiscales</taxon>
        <taxon>Odontellaceae</taxon>
        <taxon>Pseudictyota</taxon>
    </lineage>
</organism>
<proteinExistence type="predicted"/>